<reference evidence="1" key="1">
    <citation type="submission" date="2014-08" db="EMBL/GenBank/DDBJ databases">
        <title>Regulation and rapid evolution of snake venom proteomes:More abundant venom components evolve more rapidly.</title>
        <authorList>
            <person name="Aird S.D."/>
            <person name="Aggarwal S."/>
            <person name="Villar-Briones A."/>
            <person name="Man-Ying Tin M."/>
            <person name="Terada K."/>
            <person name="Mikheyev A.S."/>
        </authorList>
    </citation>
    <scope>NUCLEOTIDE SEQUENCE</scope>
    <source>
        <tissue evidence="1">Venom gland</tissue>
    </source>
</reference>
<sequence>KLRGAMCVLLLTELSSLINMMSLSTSSSFFLLGQKNFSFGSLVCSSSFSTFLLCTPNSNWKFSRKKAVVSE</sequence>
<keyword evidence="1" id="KW-0378">Hydrolase</keyword>
<feature type="non-terminal residue" evidence="1">
    <location>
        <position position="1"/>
    </location>
</feature>
<dbReference type="GO" id="GO:0008233">
    <property type="term" value="F:peptidase activity"/>
    <property type="evidence" value="ECO:0007669"/>
    <property type="project" value="UniProtKB-KW"/>
</dbReference>
<dbReference type="GO" id="GO:0006508">
    <property type="term" value="P:proteolysis"/>
    <property type="evidence" value="ECO:0007669"/>
    <property type="project" value="UniProtKB-KW"/>
</dbReference>
<keyword evidence="1" id="KW-0645">Protease</keyword>
<evidence type="ECO:0000313" key="1">
    <source>
        <dbReference type="EMBL" id="BAP39970.1"/>
    </source>
</evidence>
<dbReference type="AlphaFoldDB" id="A0A077L6U1"/>
<feature type="non-terminal residue" evidence="1">
    <location>
        <position position="71"/>
    </location>
</feature>
<proteinExistence type="evidence at transcript level"/>
<accession>A0A077L6U1</accession>
<dbReference type="EMBL" id="AB985245">
    <property type="protein sequence ID" value="BAP39970.1"/>
    <property type="molecule type" value="mRNA"/>
</dbReference>
<protein>
    <submittedName>
        <fullName evidence="1">Serine protease</fullName>
    </submittedName>
</protein>
<organism evidence="1">
    <name type="scientific">Protobothrops flavoviridis</name>
    <name type="common">Habu</name>
    <name type="synonym">Trimeresurus flavoviridis</name>
    <dbReference type="NCBI Taxonomy" id="88087"/>
    <lineage>
        <taxon>Eukaryota</taxon>
        <taxon>Metazoa</taxon>
        <taxon>Chordata</taxon>
        <taxon>Craniata</taxon>
        <taxon>Vertebrata</taxon>
        <taxon>Euteleostomi</taxon>
        <taxon>Lepidosauria</taxon>
        <taxon>Squamata</taxon>
        <taxon>Bifurcata</taxon>
        <taxon>Unidentata</taxon>
        <taxon>Episquamata</taxon>
        <taxon>Toxicofera</taxon>
        <taxon>Serpentes</taxon>
        <taxon>Colubroidea</taxon>
        <taxon>Viperidae</taxon>
        <taxon>Crotalinae</taxon>
        <taxon>Protobothrops</taxon>
    </lineage>
</organism>
<name>A0A077L6U1_PROFL</name>